<evidence type="ECO:0000256" key="1">
    <source>
        <dbReference type="SAM" id="MobiDB-lite"/>
    </source>
</evidence>
<comment type="caution">
    <text evidence="2">The sequence shown here is derived from an EMBL/GenBank/DDBJ whole genome shotgun (WGS) entry which is preliminary data.</text>
</comment>
<dbReference type="InterPro" id="IPR027921">
    <property type="entry name" value="NOPCHAP1"/>
</dbReference>
<protein>
    <recommendedName>
        <fullName evidence="4">RxLR effector candidate protein</fullName>
    </recommendedName>
</protein>
<keyword evidence="3" id="KW-1185">Reference proteome</keyword>
<dbReference type="EMBL" id="CANTFL010000450">
    <property type="protein sequence ID" value="CAI5722739.1"/>
    <property type="molecule type" value="Genomic_DNA"/>
</dbReference>
<organism evidence="2 3">
    <name type="scientific">Hyaloperonospora brassicae</name>
    <name type="common">Brassica downy mildew</name>
    <name type="synonym">Peronospora brassicae</name>
    <dbReference type="NCBI Taxonomy" id="162125"/>
    <lineage>
        <taxon>Eukaryota</taxon>
        <taxon>Sar</taxon>
        <taxon>Stramenopiles</taxon>
        <taxon>Oomycota</taxon>
        <taxon>Peronosporomycetes</taxon>
        <taxon>Peronosporales</taxon>
        <taxon>Peronosporaceae</taxon>
        <taxon>Hyaloperonospora</taxon>
    </lineage>
</organism>
<dbReference type="PANTHER" id="PTHR38489:SF1">
    <property type="entry name" value="HISTONE CHAPERONE DOMAIN-CONTAINING PROTEIN"/>
    <property type="match status" value="1"/>
</dbReference>
<feature type="region of interest" description="Disordered" evidence="1">
    <location>
        <begin position="176"/>
        <end position="216"/>
    </location>
</feature>
<feature type="region of interest" description="Disordered" evidence="1">
    <location>
        <begin position="100"/>
        <end position="140"/>
    </location>
</feature>
<dbReference type="Proteomes" id="UP001162031">
    <property type="component" value="Unassembled WGS sequence"/>
</dbReference>
<evidence type="ECO:0000313" key="2">
    <source>
        <dbReference type="EMBL" id="CAI5722739.1"/>
    </source>
</evidence>
<dbReference type="GO" id="GO:0000492">
    <property type="term" value="P:box C/D snoRNP assembly"/>
    <property type="evidence" value="ECO:0007669"/>
    <property type="project" value="InterPro"/>
</dbReference>
<dbReference type="PANTHER" id="PTHR38489">
    <property type="entry name" value="HISTONE CHAPERONE DOMAIN-CONTAINING PROTEIN"/>
    <property type="match status" value="1"/>
</dbReference>
<gene>
    <name evidence="2" type="ORF">HBR001_LOCUS2941</name>
</gene>
<proteinExistence type="predicted"/>
<dbReference type="Pfam" id="PF15370">
    <property type="entry name" value="NOPCHAP1"/>
    <property type="match status" value="1"/>
</dbReference>
<evidence type="ECO:0008006" key="4">
    <source>
        <dbReference type="Google" id="ProtNLM"/>
    </source>
</evidence>
<name>A0AAV0TNL7_HYABA</name>
<evidence type="ECO:0000313" key="3">
    <source>
        <dbReference type="Proteomes" id="UP001162031"/>
    </source>
</evidence>
<feature type="region of interest" description="Disordered" evidence="1">
    <location>
        <begin position="1"/>
        <end position="75"/>
    </location>
</feature>
<sequence length="216" mass="23326">MAAARDKKQNGKFSAPHESAVRAERPLLLHANETSHRHETRPNDDDDNAAVPPQLGEAVRYEEQQQKPPSVHGVPKSALFSRLEAFLPVMAAENKKLSEKVAAGEGAKHNIEVEEADERSDGDADDVVASDDEAKKESKAPVIEMNFALGMMDDNGSDGDDTAAVDSEALTAAAIRTGRATDMTSDSTAPEAKTSSFRMRHEKPSAKPRPVIQELT</sequence>
<feature type="compositionally biased region" description="Acidic residues" evidence="1">
    <location>
        <begin position="113"/>
        <end position="131"/>
    </location>
</feature>
<feature type="compositionally biased region" description="Polar residues" evidence="1">
    <location>
        <begin position="182"/>
        <end position="197"/>
    </location>
</feature>
<feature type="compositionally biased region" description="Basic and acidic residues" evidence="1">
    <location>
        <begin position="19"/>
        <end position="43"/>
    </location>
</feature>
<accession>A0AAV0TNL7</accession>
<dbReference type="AlphaFoldDB" id="A0AAV0TNL7"/>
<reference evidence="2" key="1">
    <citation type="submission" date="2022-12" db="EMBL/GenBank/DDBJ databases">
        <authorList>
            <person name="Webb A."/>
        </authorList>
    </citation>
    <scope>NUCLEOTIDE SEQUENCE</scope>
    <source>
        <strain evidence="2">Hp1</strain>
    </source>
</reference>